<dbReference type="Gene3D" id="1.10.357.10">
    <property type="entry name" value="Tetracycline Repressor, domain 2"/>
    <property type="match status" value="1"/>
</dbReference>
<dbReference type="EMBL" id="JNFP01000001">
    <property type="protein sequence ID" value="KIA66699.1"/>
    <property type="molecule type" value="Genomic_DNA"/>
</dbReference>
<dbReference type="InterPro" id="IPR009057">
    <property type="entry name" value="Homeodomain-like_sf"/>
</dbReference>
<evidence type="ECO:0000256" key="3">
    <source>
        <dbReference type="ARBA" id="ARBA00023163"/>
    </source>
</evidence>
<protein>
    <submittedName>
        <fullName evidence="6">TetR family transcriptional regulator</fullName>
    </submittedName>
</protein>
<dbReference type="SUPFAM" id="SSF48498">
    <property type="entry name" value="Tetracyclin repressor-like, C-terminal domain"/>
    <property type="match status" value="1"/>
</dbReference>
<evidence type="ECO:0000256" key="4">
    <source>
        <dbReference type="PROSITE-ProRule" id="PRU00335"/>
    </source>
</evidence>
<sequence>MAQSTPSDGRRARGDRARTVVLDAVVELASVEGLDGLSMGHVAAAAGVSKSGLFSLWRDKEELQLAAIERARRQWAELVAAPALRAPAGVRQLWALHEARLRFYTEKKLPGGCFFVAIQAEFDDRPGPVHDRLAELAREWDAFAQSIIRDAIESGELRPETDPGLLAFELDALGAGAVPRSRLLDFESAFAQSRAAVLSRLRALCTDPALLPES</sequence>
<evidence type="ECO:0000259" key="5">
    <source>
        <dbReference type="PROSITE" id="PS50977"/>
    </source>
</evidence>
<feature type="domain" description="HTH tetR-type" evidence="5">
    <location>
        <begin position="15"/>
        <end position="75"/>
    </location>
</feature>
<dbReference type="PANTHER" id="PTHR47506">
    <property type="entry name" value="TRANSCRIPTIONAL REGULATORY PROTEIN"/>
    <property type="match status" value="1"/>
</dbReference>
<keyword evidence="2 4" id="KW-0238">DNA-binding</keyword>
<comment type="caution">
    <text evidence="6">The sequence shown here is derived from an EMBL/GenBank/DDBJ whole genome shotgun (WGS) entry which is preliminary data.</text>
</comment>
<gene>
    <name evidence="6" type="ORF">FG87_00850</name>
</gene>
<dbReference type="PANTHER" id="PTHR47506:SF6">
    <property type="entry name" value="HTH-TYPE TRANSCRIPTIONAL REPRESSOR NEMR"/>
    <property type="match status" value="1"/>
</dbReference>
<dbReference type="Pfam" id="PF00440">
    <property type="entry name" value="TetR_N"/>
    <property type="match status" value="1"/>
</dbReference>
<keyword evidence="3" id="KW-0804">Transcription</keyword>
<evidence type="ECO:0000256" key="2">
    <source>
        <dbReference type="ARBA" id="ARBA00023125"/>
    </source>
</evidence>
<evidence type="ECO:0000256" key="1">
    <source>
        <dbReference type="ARBA" id="ARBA00023015"/>
    </source>
</evidence>
<evidence type="ECO:0000313" key="7">
    <source>
        <dbReference type="Proteomes" id="UP000031364"/>
    </source>
</evidence>
<dbReference type="InterPro" id="IPR001647">
    <property type="entry name" value="HTH_TetR"/>
</dbReference>
<dbReference type="InterPro" id="IPR011075">
    <property type="entry name" value="TetR_C"/>
</dbReference>
<keyword evidence="1" id="KW-0805">Transcription regulation</keyword>
<dbReference type="InterPro" id="IPR036271">
    <property type="entry name" value="Tet_transcr_reg_TetR-rel_C_sf"/>
</dbReference>
<evidence type="ECO:0000313" key="6">
    <source>
        <dbReference type="EMBL" id="KIA66699.1"/>
    </source>
</evidence>
<dbReference type="Pfam" id="PF16925">
    <property type="entry name" value="TetR_C_13"/>
    <property type="match status" value="1"/>
</dbReference>
<dbReference type="Gene3D" id="1.10.10.60">
    <property type="entry name" value="Homeodomain-like"/>
    <property type="match status" value="1"/>
</dbReference>
<dbReference type="RefSeq" id="WP_043663277.1">
    <property type="nucleotide sequence ID" value="NZ_BDCI01000004.1"/>
</dbReference>
<keyword evidence="7" id="KW-1185">Reference proteome</keyword>
<feature type="DNA-binding region" description="H-T-H motif" evidence="4">
    <location>
        <begin position="38"/>
        <end position="57"/>
    </location>
</feature>
<dbReference type="PROSITE" id="PS50977">
    <property type="entry name" value="HTH_TETR_2"/>
    <property type="match status" value="1"/>
</dbReference>
<dbReference type="Proteomes" id="UP000031364">
    <property type="component" value="Unassembled WGS sequence"/>
</dbReference>
<dbReference type="SUPFAM" id="SSF46689">
    <property type="entry name" value="Homeodomain-like"/>
    <property type="match status" value="1"/>
</dbReference>
<reference evidence="6 7" key="1">
    <citation type="journal article" date="2014" name="Int. J. Syst. Evol. Microbiol.">
        <title>Nocardia vulneris sp. nov., isolated from wounds of human patients in North America.</title>
        <authorList>
            <person name="Lasker B.A."/>
            <person name="Bell M."/>
            <person name="Klenk H.P."/>
            <person name="Sproer C."/>
            <person name="Schumann C."/>
            <person name="Schumann P."/>
            <person name="Brown J.M."/>
        </authorList>
    </citation>
    <scope>NUCLEOTIDE SEQUENCE [LARGE SCALE GENOMIC DNA]</scope>
    <source>
        <strain evidence="6 7">W9851</strain>
    </source>
</reference>
<proteinExistence type="predicted"/>
<accession>A0ABR4ZMX5</accession>
<organism evidence="6 7">
    <name type="scientific">Nocardia vulneris</name>
    <dbReference type="NCBI Taxonomy" id="1141657"/>
    <lineage>
        <taxon>Bacteria</taxon>
        <taxon>Bacillati</taxon>
        <taxon>Actinomycetota</taxon>
        <taxon>Actinomycetes</taxon>
        <taxon>Mycobacteriales</taxon>
        <taxon>Nocardiaceae</taxon>
        <taxon>Nocardia</taxon>
    </lineage>
</organism>
<name>A0ABR4ZMX5_9NOCA</name>